<keyword evidence="2" id="KW-1185">Reference proteome</keyword>
<comment type="caution">
    <text evidence="1">The sequence shown here is derived from an EMBL/GenBank/DDBJ whole genome shotgun (WGS) entry which is preliminary data.</text>
</comment>
<gene>
    <name evidence="1" type="ORF">CVM52_22060</name>
</gene>
<organism evidence="1 2">
    <name type="scientific">Pseudooceanicola lipolyticus</name>
    <dbReference type="NCBI Taxonomy" id="2029104"/>
    <lineage>
        <taxon>Bacteria</taxon>
        <taxon>Pseudomonadati</taxon>
        <taxon>Pseudomonadota</taxon>
        <taxon>Alphaproteobacteria</taxon>
        <taxon>Rhodobacterales</taxon>
        <taxon>Paracoccaceae</taxon>
        <taxon>Pseudooceanicola</taxon>
    </lineage>
</organism>
<name>A0A2M8IVC5_9RHOB</name>
<dbReference type="AlphaFoldDB" id="A0A2M8IVC5"/>
<reference evidence="1 2" key="1">
    <citation type="journal article" date="2018" name="Int. J. Syst. Evol. Microbiol.">
        <title>Pseudooceanicola lipolyticus sp. nov., a marine alphaproteobacterium, reclassification of Oceanicola flagellatus as Pseudooceanicola flagellatus comb. nov. and emended description of the genus Pseudooceanicola.</title>
        <authorList>
            <person name="Huang M.-M."/>
            <person name="Guo L.-L."/>
            <person name="Wu Y.-H."/>
            <person name="Lai Q.-L."/>
            <person name="Shao Z.-Z."/>
            <person name="Wang C.-S."/>
            <person name="Wu M."/>
            <person name="Xu X.-W."/>
        </authorList>
    </citation>
    <scope>NUCLEOTIDE SEQUENCE [LARGE SCALE GENOMIC DNA]</scope>
    <source>
        <strain evidence="1 2">157</strain>
    </source>
</reference>
<dbReference type="EMBL" id="PGTB01000176">
    <property type="protein sequence ID" value="PJE34485.1"/>
    <property type="molecule type" value="Genomic_DNA"/>
</dbReference>
<dbReference type="RefSeq" id="WP_100164541.1">
    <property type="nucleotide sequence ID" value="NZ_PGTB01000176.1"/>
</dbReference>
<sequence length="114" mass="12565">MTLITPEEHVSDTAELLRSLHVSIRRLRQQTEALRQDLASGEEPDIGRAGREISAVEGLIRTCQKVEASLVEQYQKRSGIVRGGYALDLENARAEIGVRLARLRACGAADEVPE</sequence>
<protein>
    <submittedName>
        <fullName evidence="1">Uncharacterized protein</fullName>
    </submittedName>
</protein>
<accession>A0A2M8IVC5</accession>
<evidence type="ECO:0000313" key="2">
    <source>
        <dbReference type="Proteomes" id="UP000231553"/>
    </source>
</evidence>
<proteinExistence type="predicted"/>
<dbReference type="Proteomes" id="UP000231553">
    <property type="component" value="Unassembled WGS sequence"/>
</dbReference>
<evidence type="ECO:0000313" key="1">
    <source>
        <dbReference type="EMBL" id="PJE34485.1"/>
    </source>
</evidence>
<dbReference type="OrthoDB" id="7873197at2"/>